<reference evidence="4" key="1">
    <citation type="submission" date="2022-04" db="EMBL/GenBank/DDBJ databases">
        <authorList>
            <person name="Seo M.-J."/>
        </authorList>
    </citation>
    <scope>NUCLEOTIDE SEQUENCE</scope>
    <source>
        <strain evidence="4">MBLB2552</strain>
    </source>
</reference>
<evidence type="ECO:0000313" key="4">
    <source>
        <dbReference type="EMBL" id="MCK8490059.1"/>
    </source>
</evidence>
<keyword evidence="5" id="KW-1185">Reference proteome</keyword>
<sequence length="595" mass="68058">MRIAEDYLSLRNVFSEYAEGESFHVSMGDLAEIWYCTPRNAKLIVTKMIELEWIRFVSGRGRGNTSELTLLLPFDQLLLHTAEDLVKQGNVPGAFDWLKTYEGAVEVRTQFLQWLTGYFGYSSENRNGDRTMETLRLPIYREIVTLDPASAMFSLDTHIISQICSRLVEYEPETGVIRPGVAHHWETNEDGTEWTFFLHKGFWFHNGREVTAEEVKSSLLRLREPSCSHRWLANDISRIDIDGRYKVKITLCKPNRRFLWFMSHTAASIVLGENSCDLKAKYVPVGSGPYHIVEFHSGKCVLEVFPSYHGQRGMMDRIEIIIVPANEAEACFGTSPGVLSVVTGEFQVPSTAMPQQETMTGVLMLTLNMKKEGWLRDWPLRKAIVHSIDRIRMIEELPEPWGYPVKGFSLKHEMDPKDLLYRPNEARLALSNSGYDGQPLRLLTYGRHATAAAWLKQQYEAIGIRIEVNILPWSEMMEPSTIAQADLLLFEAVLSEGPLRLLEYFLSEGSFLRSSLSNEICEKIDNRTFAMLADPEVVAEEKWLQETEEELHRASACVFLTSKSVTTLYDSTLQNVKVNPKGWVDFSSIWYKPKK</sequence>
<dbReference type="Pfam" id="PF00496">
    <property type="entry name" value="SBP_bac_5"/>
    <property type="match status" value="1"/>
</dbReference>
<accession>A0A9X1Y350</accession>
<feature type="domain" description="Transcriptional regulator SgrR N-terminal HTH" evidence="3">
    <location>
        <begin position="4"/>
        <end position="104"/>
    </location>
</feature>
<organism evidence="4 5">
    <name type="scientific">Paenibacillus mellifer</name>
    <dbReference type="NCBI Taxonomy" id="2937794"/>
    <lineage>
        <taxon>Bacteria</taxon>
        <taxon>Bacillati</taxon>
        <taxon>Bacillota</taxon>
        <taxon>Bacilli</taxon>
        <taxon>Bacillales</taxon>
        <taxon>Paenibacillaceae</taxon>
        <taxon>Paenibacillus</taxon>
    </lineage>
</organism>
<dbReference type="InterPro" id="IPR025370">
    <property type="entry name" value="SgrR_HTH_N"/>
</dbReference>
<dbReference type="Proteomes" id="UP001139534">
    <property type="component" value="Unassembled WGS sequence"/>
</dbReference>
<dbReference type="Gene3D" id="3.10.105.10">
    <property type="entry name" value="Dipeptide-binding Protein, Domain 3"/>
    <property type="match status" value="1"/>
</dbReference>
<dbReference type="AlphaFoldDB" id="A0A9X1Y350"/>
<dbReference type="GO" id="GO:0015833">
    <property type="term" value="P:peptide transport"/>
    <property type="evidence" value="ECO:0007669"/>
    <property type="project" value="TreeGrafter"/>
</dbReference>
<feature type="domain" description="Solute-binding protein family 5" evidence="2">
    <location>
        <begin position="177"/>
        <end position="482"/>
    </location>
</feature>
<dbReference type="GO" id="GO:1904680">
    <property type="term" value="F:peptide transmembrane transporter activity"/>
    <property type="evidence" value="ECO:0007669"/>
    <property type="project" value="TreeGrafter"/>
</dbReference>
<dbReference type="EMBL" id="JALPRK010000036">
    <property type="protein sequence ID" value="MCK8490059.1"/>
    <property type="molecule type" value="Genomic_DNA"/>
</dbReference>
<evidence type="ECO:0000256" key="1">
    <source>
        <dbReference type="ARBA" id="ARBA00023125"/>
    </source>
</evidence>
<dbReference type="PANTHER" id="PTHR30290">
    <property type="entry name" value="PERIPLASMIC BINDING COMPONENT OF ABC TRANSPORTER"/>
    <property type="match status" value="1"/>
</dbReference>
<evidence type="ECO:0000313" key="5">
    <source>
        <dbReference type="Proteomes" id="UP001139534"/>
    </source>
</evidence>
<dbReference type="SUPFAM" id="SSF53850">
    <property type="entry name" value="Periplasmic binding protein-like II"/>
    <property type="match status" value="1"/>
</dbReference>
<dbReference type="InterPro" id="IPR000914">
    <property type="entry name" value="SBP_5_dom"/>
</dbReference>
<dbReference type="RefSeq" id="WP_248554022.1">
    <property type="nucleotide sequence ID" value="NZ_JALPRK010000036.1"/>
</dbReference>
<proteinExistence type="predicted"/>
<dbReference type="PANTHER" id="PTHR30290:SF72">
    <property type="entry name" value="HTH-TYPE TRANSCRIPTIONAL REGULATOR SGRR"/>
    <property type="match status" value="1"/>
</dbReference>
<dbReference type="Gene3D" id="3.40.190.10">
    <property type="entry name" value="Periplasmic binding protein-like II"/>
    <property type="match status" value="1"/>
</dbReference>
<dbReference type="InterPro" id="IPR039424">
    <property type="entry name" value="SBP_5"/>
</dbReference>
<evidence type="ECO:0000259" key="3">
    <source>
        <dbReference type="Pfam" id="PF12793"/>
    </source>
</evidence>
<dbReference type="Pfam" id="PF12793">
    <property type="entry name" value="SgrR_N"/>
    <property type="match status" value="1"/>
</dbReference>
<evidence type="ECO:0000259" key="2">
    <source>
        <dbReference type="Pfam" id="PF00496"/>
    </source>
</evidence>
<keyword evidence="1" id="KW-0238">DNA-binding</keyword>
<dbReference type="GO" id="GO:0003677">
    <property type="term" value="F:DNA binding"/>
    <property type="evidence" value="ECO:0007669"/>
    <property type="project" value="UniProtKB-KW"/>
</dbReference>
<gene>
    <name evidence="4" type="ORF">M0651_23125</name>
</gene>
<name>A0A9X1Y350_9BACL</name>
<protein>
    <submittedName>
        <fullName evidence="4">ABC transporter substrate-binding protein</fullName>
    </submittedName>
</protein>
<comment type="caution">
    <text evidence="4">The sequence shown here is derived from an EMBL/GenBank/DDBJ whole genome shotgun (WGS) entry which is preliminary data.</text>
</comment>